<evidence type="ECO:0000256" key="1">
    <source>
        <dbReference type="ARBA" id="ARBA00023125"/>
    </source>
</evidence>
<gene>
    <name evidence="4" type="ORF">Kpho01_41130</name>
</gene>
<dbReference type="InterPro" id="IPR036390">
    <property type="entry name" value="WH_DNA-bd_sf"/>
</dbReference>
<dbReference type="GO" id="GO:0003700">
    <property type="term" value="F:DNA-binding transcription factor activity"/>
    <property type="evidence" value="ECO:0007669"/>
    <property type="project" value="TreeGrafter"/>
</dbReference>
<dbReference type="Gene3D" id="1.10.10.10">
    <property type="entry name" value="Winged helix-like DNA-binding domain superfamily/Winged helix DNA-binding domain"/>
    <property type="match status" value="1"/>
</dbReference>
<evidence type="ECO:0000313" key="5">
    <source>
        <dbReference type="Proteomes" id="UP001165143"/>
    </source>
</evidence>
<organism evidence="4 5">
    <name type="scientific">Kitasatospora phosalacinea</name>
    <dbReference type="NCBI Taxonomy" id="2065"/>
    <lineage>
        <taxon>Bacteria</taxon>
        <taxon>Bacillati</taxon>
        <taxon>Actinomycetota</taxon>
        <taxon>Actinomycetes</taxon>
        <taxon>Kitasatosporales</taxon>
        <taxon>Streptomycetaceae</taxon>
        <taxon>Kitasatospora</taxon>
    </lineage>
</organism>
<dbReference type="PANTHER" id="PTHR33221">
    <property type="entry name" value="WINGED HELIX-TURN-HELIX TRANSCRIPTIONAL REGULATOR, RRF2 FAMILY"/>
    <property type="match status" value="1"/>
</dbReference>
<evidence type="ECO:0000256" key="2">
    <source>
        <dbReference type="ARBA" id="ARBA00034078"/>
    </source>
</evidence>
<evidence type="ECO:0000313" key="4">
    <source>
        <dbReference type="EMBL" id="GLW56102.1"/>
    </source>
</evidence>
<evidence type="ECO:0000256" key="3">
    <source>
        <dbReference type="SAM" id="MobiDB-lite"/>
    </source>
</evidence>
<dbReference type="AlphaFoldDB" id="A0A9W6PJR5"/>
<dbReference type="EMBL" id="BSRX01000024">
    <property type="protein sequence ID" value="GLW56102.1"/>
    <property type="molecule type" value="Genomic_DNA"/>
</dbReference>
<name>A0A9W6PJR5_9ACTN</name>
<protein>
    <submittedName>
        <fullName evidence="4">Uncharacterized protein</fullName>
    </submittedName>
</protein>
<dbReference type="GO" id="GO:0003677">
    <property type="term" value="F:DNA binding"/>
    <property type="evidence" value="ECO:0007669"/>
    <property type="project" value="UniProtKB-KW"/>
</dbReference>
<feature type="compositionally biased region" description="Pro residues" evidence="3">
    <location>
        <begin position="185"/>
        <end position="197"/>
    </location>
</feature>
<feature type="region of interest" description="Disordered" evidence="3">
    <location>
        <begin position="165"/>
        <end position="197"/>
    </location>
</feature>
<comment type="caution">
    <text evidence="4">The sequence shown here is derived from an EMBL/GenBank/DDBJ whole genome shotgun (WGS) entry which is preliminary data.</text>
</comment>
<dbReference type="Pfam" id="PF02082">
    <property type="entry name" value="Rrf2"/>
    <property type="match status" value="1"/>
</dbReference>
<dbReference type="PROSITE" id="PS51197">
    <property type="entry name" value="HTH_RRF2_2"/>
    <property type="match status" value="1"/>
</dbReference>
<dbReference type="Proteomes" id="UP001165143">
    <property type="component" value="Unassembled WGS sequence"/>
</dbReference>
<comment type="cofactor">
    <cofactor evidence="2">
        <name>[2Fe-2S] cluster</name>
        <dbReference type="ChEBI" id="CHEBI:190135"/>
    </cofactor>
</comment>
<feature type="compositionally biased region" description="Low complexity" evidence="3">
    <location>
        <begin position="165"/>
        <end position="179"/>
    </location>
</feature>
<dbReference type="SUPFAM" id="SSF46785">
    <property type="entry name" value="Winged helix' DNA-binding domain"/>
    <property type="match status" value="1"/>
</dbReference>
<sequence>MARVSAVRLTKSTDIALRIAMRLAVLDEDQTPTTREVAEAVGVPYNHAAKVVSRLQHLGIVEARRGRGGGLALTAAGRTGSLGRIVRELEGVGDVVGCEDEPPCPLRHSCRLRGALRRAQEAFYASLDPLTVDDLVSGEGDGGGDAGPVLLGLPVVPVASAVSDTSPASAASPASALPDTGAVPSGPPGPGPFGPSA</sequence>
<dbReference type="GO" id="GO:0005829">
    <property type="term" value="C:cytosol"/>
    <property type="evidence" value="ECO:0007669"/>
    <property type="project" value="TreeGrafter"/>
</dbReference>
<keyword evidence="1" id="KW-0238">DNA-binding</keyword>
<reference evidence="4" key="1">
    <citation type="submission" date="2023-02" db="EMBL/GenBank/DDBJ databases">
        <title>Kitasatospora phosalacinea NBRC 14362.</title>
        <authorList>
            <person name="Ichikawa N."/>
            <person name="Sato H."/>
            <person name="Tonouchi N."/>
        </authorList>
    </citation>
    <scope>NUCLEOTIDE SEQUENCE</scope>
    <source>
        <strain evidence="4">NBRC 14362</strain>
    </source>
</reference>
<dbReference type="PANTHER" id="PTHR33221:SF4">
    <property type="entry name" value="HTH-TYPE TRANSCRIPTIONAL REPRESSOR NSRR"/>
    <property type="match status" value="1"/>
</dbReference>
<dbReference type="InterPro" id="IPR036388">
    <property type="entry name" value="WH-like_DNA-bd_sf"/>
</dbReference>
<dbReference type="NCBIfam" id="TIGR00738">
    <property type="entry name" value="rrf2_super"/>
    <property type="match status" value="1"/>
</dbReference>
<dbReference type="InterPro" id="IPR000944">
    <property type="entry name" value="Tscrpt_reg_Rrf2"/>
</dbReference>
<proteinExistence type="predicted"/>
<accession>A0A9W6PJR5</accession>